<organism evidence="2">
    <name type="scientific">uncultured Caudovirales phage</name>
    <dbReference type="NCBI Taxonomy" id="2100421"/>
    <lineage>
        <taxon>Viruses</taxon>
        <taxon>Duplodnaviria</taxon>
        <taxon>Heunggongvirae</taxon>
        <taxon>Uroviricota</taxon>
        <taxon>Caudoviricetes</taxon>
        <taxon>Peduoviridae</taxon>
        <taxon>Maltschvirus</taxon>
        <taxon>Maltschvirus maltsch</taxon>
    </lineage>
</organism>
<evidence type="ECO:0000313" key="2">
    <source>
        <dbReference type="EMBL" id="CAB4154746.1"/>
    </source>
</evidence>
<sequence length="312" mass="33452">MSFNLSLLTTYVDQTSQIDLITKALLKPQTVNNLVVKAGLTAGTTNLNILDANVDIKDAACGFGAGQVGSNTTIFTQLPIVVQAKMLKEQLCPDTLYDYWLSSQMSASAYHESVPFEEAIANLKVKEINKYVETTLWAGDGADLDGLLFQTSVAEGAVDATAYSTAWSASTAVANMWAVIDLVPVALKQEDDLVAYVSYATYSKLTQGLIATGNSILLQYPNIANVAGQAESSFIFPGTNIKVFAAPGIVDPAGDSAVILGPKKYMYMGTGIINDQDQFKFYYDPSQDVVNFMAKFKLGTAAYASQFVSTVA</sequence>
<proteinExistence type="predicted"/>
<dbReference type="EMBL" id="LR796289">
    <property type="protein sequence ID" value="CAB4134665.1"/>
    <property type="molecule type" value="Genomic_DNA"/>
</dbReference>
<accession>A0A6J5N9N3</accession>
<dbReference type="EMBL" id="LR796619">
    <property type="protein sequence ID" value="CAB4154746.1"/>
    <property type="molecule type" value="Genomic_DNA"/>
</dbReference>
<evidence type="ECO:0000313" key="1">
    <source>
        <dbReference type="EMBL" id="CAB4134665.1"/>
    </source>
</evidence>
<gene>
    <name evidence="1" type="ORF">UFOVP282_9</name>
    <name evidence="2" type="ORF">UFOVP643_26</name>
</gene>
<reference evidence="2" key="1">
    <citation type="submission" date="2020-04" db="EMBL/GenBank/DDBJ databases">
        <authorList>
            <person name="Chiriac C."/>
            <person name="Salcher M."/>
            <person name="Ghai R."/>
            <person name="Kavagutti S V."/>
        </authorList>
    </citation>
    <scope>NUCLEOTIDE SEQUENCE</scope>
</reference>
<name>A0A6J5N9N3_9CAUD</name>
<protein>
    <submittedName>
        <fullName evidence="2">Uncharacterized protein</fullName>
    </submittedName>
</protein>